<dbReference type="AlphaFoldDB" id="A0A1M5CZG8"/>
<gene>
    <name evidence="1" type="ORF">SAMN02745753_02296</name>
</gene>
<evidence type="ECO:0000313" key="2">
    <source>
        <dbReference type="Proteomes" id="UP000184517"/>
    </source>
</evidence>
<organism evidence="1 2">
    <name type="scientific">Marinomonas polaris DSM 16579</name>
    <dbReference type="NCBI Taxonomy" id="1122206"/>
    <lineage>
        <taxon>Bacteria</taxon>
        <taxon>Pseudomonadati</taxon>
        <taxon>Pseudomonadota</taxon>
        <taxon>Gammaproteobacteria</taxon>
        <taxon>Oceanospirillales</taxon>
        <taxon>Oceanospirillaceae</taxon>
        <taxon>Marinomonas</taxon>
    </lineage>
</organism>
<name>A0A1M5CZG8_9GAMM</name>
<dbReference type="EMBL" id="FQVF01000009">
    <property type="protein sequence ID" value="SHF59912.1"/>
    <property type="molecule type" value="Genomic_DNA"/>
</dbReference>
<sequence length="67" mass="7657">MTVDCDVSLGVDLTNECNASFNASINLETSMSRNKVINTKKREMVMPAFLREPVVWLHPERDIYNVI</sequence>
<accession>A0A1M5CZG8</accession>
<dbReference type="Proteomes" id="UP000184517">
    <property type="component" value="Unassembled WGS sequence"/>
</dbReference>
<reference evidence="2" key="1">
    <citation type="submission" date="2016-11" db="EMBL/GenBank/DDBJ databases">
        <authorList>
            <person name="Varghese N."/>
            <person name="Submissions S."/>
        </authorList>
    </citation>
    <scope>NUCLEOTIDE SEQUENCE [LARGE SCALE GENOMIC DNA]</scope>
    <source>
        <strain evidence="2">DSM 16579</strain>
    </source>
</reference>
<evidence type="ECO:0000313" key="1">
    <source>
        <dbReference type="EMBL" id="SHF59912.1"/>
    </source>
</evidence>
<keyword evidence="2" id="KW-1185">Reference proteome</keyword>
<proteinExistence type="predicted"/>
<protein>
    <submittedName>
        <fullName evidence="1">Uncharacterized protein</fullName>
    </submittedName>
</protein>